<sequence length="137" mass="15281">MELTWMSYQFEPHRLSFPILQCNCDYGCCSSTAAGLVKRHIKNSSSIGWVHHFNLGRSFRMAMTPNAQTNRIYVEMGSLESHSVQAAAMAAIGQKNGTTVSNFKERKNEQNDACIFVFFLQLISRALLTLLGVTSGL</sequence>
<name>J3N4Q1_ORYBR</name>
<dbReference type="AlphaFoldDB" id="J3N4Q1"/>
<protein>
    <submittedName>
        <fullName evidence="2">Uncharacterized protein</fullName>
    </submittedName>
</protein>
<keyword evidence="1" id="KW-0472">Membrane</keyword>
<dbReference type="EnsemblPlants" id="OB10G24990.1">
    <property type="protein sequence ID" value="OB10G24990.1"/>
    <property type="gene ID" value="OB10G24990"/>
</dbReference>
<evidence type="ECO:0000313" key="3">
    <source>
        <dbReference type="Proteomes" id="UP000006038"/>
    </source>
</evidence>
<evidence type="ECO:0000313" key="2">
    <source>
        <dbReference type="EnsemblPlants" id="OB10G24990.1"/>
    </source>
</evidence>
<evidence type="ECO:0000256" key="1">
    <source>
        <dbReference type="SAM" id="Phobius"/>
    </source>
</evidence>
<reference evidence="2" key="2">
    <citation type="submission" date="2013-04" db="UniProtKB">
        <authorList>
            <consortium name="EnsemblPlants"/>
        </authorList>
    </citation>
    <scope>IDENTIFICATION</scope>
</reference>
<feature type="transmembrane region" description="Helical" evidence="1">
    <location>
        <begin position="113"/>
        <end position="133"/>
    </location>
</feature>
<dbReference type="Gramene" id="OB10G24990.1">
    <property type="protein sequence ID" value="OB10G24990.1"/>
    <property type="gene ID" value="OB10G24990"/>
</dbReference>
<reference evidence="2" key="1">
    <citation type="journal article" date="2013" name="Nat. Commun.">
        <title>Whole-genome sequencing of Oryza brachyantha reveals mechanisms underlying Oryza genome evolution.</title>
        <authorList>
            <person name="Chen J."/>
            <person name="Huang Q."/>
            <person name="Gao D."/>
            <person name="Wang J."/>
            <person name="Lang Y."/>
            <person name="Liu T."/>
            <person name="Li B."/>
            <person name="Bai Z."/>
            <person name="Luis Goicoechea J."/>
            <person name="Liang C."/>
            <person name="Chen C."/>
            <person name="Zhang W."/>
            <person name="Sun S."/>
            <person name="Liao Y."/>
            <person name="Zhang X."/>
            <person name="Yang L."/>
            <person name="Song C."/>
            <person name="Wang M."/>
            <person name="Shi J."/>
            <person name="Liu G."/>
            <person name="Liu J."/>
            <person name="Zhou H."/>
            <person name="Zhou W."/>
            <person name="Yu Q."/>
            <person name="An N."/>
            <person name="Chen Y."/>
            <person name="Cai Q."/>
            <person name="Wang B."/>
            <person name="Liu B."/>
            <person name="Min J."/>
            <person name="Huang Y."/>
            <person name="Wu H."/>
            <person name="Li Z."/>
            <person name="Zhang Y."/>
            <person name="Yin Y."/>
            <person name="Song W."/>
            <person name="Jiang J."/>
            <person name="Jackson S.A."/>
            <person name="Wing R.A."/>
            <person name="Wang J."/>
            <person name="Chen M."/>
        </authorList>
    </citation>
    <scope>NUCLEOTIDE SEQUENCE [LARGE SCALE GENOMIC DNA]</scope>
    <source>
        <strain evidence="2">cv. IRGC 101232</strain>
    </source>
</reference>
<keyword evidence="1" id="KW-1133">Transmembrane helix</keyword>
<dbReference type="Proteomes" id="UP000006038">
    <property type="component" value="Chromosome 10"/>
</dbReference>
<proteinExistence type="predicted"/>
<dbReference type="HOGENOM" id="CLU_1868274_0_0_1"/>
<keyword evidence="1" id="KW-0812">Transmembrane</keyword>
<organism evidence="2">
    <name type="scientific">Oryza brachyantha</name>
    <name type="common">malo sina</name>
    <dbReference type="NCBI Taxonomy" id="4533"/>
    <lineage>
        <taxon>Eukaryota</taxon>
        <taxon>Viridiplantae</taxon>
        <taxon>Streptophyta</taxon>
        <taxon>Embryophyta</taxon>
        <taxon>Tracheophyta</taxon>
        <taxon>Spermatophyta</taxon>
        <taxon>Magnoliopsida</taxon>
        <taxon>Liliopsida</taxon>
        <taxon>Poales</taxon>
        <taxon>Poaceae</taxon>
        <taxon>BOP clade</taxon>
        <taxon>Oryzoideae</taxon>
        <taxon>Oryzeae</taxon>
        <taxon>Oryzinae</taxon>
        <taxon>Oryza</taxon>
    </lineage>
</organism>
<accession>J3N4Q1</accession>
<keyword evidence="3" id="KW-1185">Reference proteome</keyword>